<gene>
    <name evidence="7" type="primary">Cnig_chr_II.g6935</name>
    <name evidence="7" type="ORF">B9Z55_006935</name>
</gene>
<dbReference type="PANTHER" id="PTHR31627">
    <property type="entry name" value="SERPENTINE RECEPTOR CLASS GAMMA-RELATED"/>
    <property type="match status" value="1"/>
</dbReference>
<feature type="transmembrane region" description="Helical" evidence="6">
    <location>
        <begin position="162"/>
        <end position="180"/>
    </location>
</feature>
<feature type="transmembrane region" description="Helical" evidence="6">
    <location>
        <begin position="229"/>
        <end position="250"/>
    </location>
</feature>
<feature type="transmembrane region" description="Helical" evidence="6">
    <location>
        <begin position="326"/>
        <end position="344"/>
    </location>
</feature>
<keyword evidence="8" id="KW-1185">Reference proteome</keyword>
<organism evidence="7 8">
    <name type="scientific">Caenorhabditis nigoni</name>
    <dbReference type="NCBI Taxonomy" id="1611254"/>
    <lineage>
        <taxon>Eukaryota</taxon>
        <taxon>Metazoa</taxon>
        <taxon>Ecdysozoa</taxon>
        <taxon>Nematoda</taxon>
        <taxon>Chromadorea</taxon>
        <taxon>Rhabditida</taxon>
        <taxon>Rhabditina</taxon>
        <taxon>Rhabditomorpha</taxon>
        <taxon>Rhabditoidea</taxon>
        <taxon>Rhabditidae</taxon>
        <taxon>Peloderinae</taxon>
        <taxon>Caenorhabditis</taxon>
    </lineage>
</organism>
<evidence type="ECO:0000313" key="8">
    <source>
        <dbReference type="Proteomes" id="UP000230233"/>
    </source>
</evidence>
<accession>A0A2G5V7Z8</accession>
<dbReference type="OrthoDB" id="5871702at2759"/>
<keyword evidence="4 6" id="KW-1133">Transmembrane helix</keyword>
<name>A0A2G5V7Z8_9PELO</name>
<evidence type="ECO:0000256" key="3">
    <source>
        <dbReference type="ARBA" id="ARBA00022692"/>
    </source>
</evidence>
<feature type="transmembrane region" description="Helical" evidence="6">
    <location>
        <begin position="129"/>
        <end position="150"/>
    </location>
</feature>
<dbReference type="InterPro" id="IPR051119">
    <property type="entry name" value="Nematode_SR-like"/>
</dbReference>
<proteinExistence type="inferred from homology"/>
<dbReference type="Pfam" id="PF02118">
    <property type="entry name" value="Srg"/>
    <property type="match status" value="2"/>
</dbReference>
<dbReference type="InterPro" id="IPR000609">
    <property type="entry name" value="7TM_GPCR_serpentine_rcpt_Srg"/>
</dbReference>
<evidence type="ECO:0000256" key="2">
    <source>
        <dbReference type="ARBA" id="ARBA00005692"/>
    </source>
</evidence>
<dbReference type="PANTHER" id="PTHR31627:SF43">
    <property type="entry name" value="SERPENTINE RECEPTOR CLASS GAMMA-15"/>
    <property type="match status" value="1"/>
</dbReference>
<feature type="transmembrane region" description="Helical" evidence="6">
    <location>
        <begin position="186"/>
        <end position="208"/>
    </location>
</feature>
<evidence type="ECO:0000256" key="6">
    <source>
        <dbReference type="RuleBase" id="RU280813"/>
    </source>
</evidence>
<comment type="subcellular location">
    <subcellularLocation>
        <location evidence="1">Membrane</location>
        <topology evidence="1">Multi-pass membrane protein</topology>
    </subcellularLocation>
</comment>
<keyword evidence="3 6" id="KW-0812">Transmembrane</keyword>
<comment type="similarity">
    <text evidence="2 6">Belongs to the nematode receptor-like protein srg family.</text>
</comment>
<dbReference type="GO" id="GO:0007606">
    <property type="term" value="P:sensory perception of chemical stimulus"/>
    <property type="evidence" value="ECO:0007669"/>
    <property type="project" value="UniProtKB-UniRule"/>
</dbReference>
<feature type="transmembrane region" description="Helical" evidence="6">
    <location>
        <begin position="76"/>
        <end position="96"/>
    </location>
</feature>
<evidence type="ECO:0000256" key="4">
    <source>
        <dbReference type="ARBA" id="ARBA00022989"/>
    </source>
</evidence>
<comment type="caution">
    <text evidence="7">The sequence shown here is derived from an EMBL/GenBank/DDBJ whole genome shotgun (WGS) entry which is preliminary data.</text>
</comment>
<feature type="transmembrane region" description="Helical" evidence="6">
    <location>
        <begin position="12"/>
        <end position="29"/>
    </location>
</feature>
<sequence length="368" mass="42573">MSILLDVFFGRLFLYVSPLCPIVGPYFWYPSMILKIYYYVLVHTRFAKAVAQIFMVLNRMTCVLVPTFYTRIWNKLMPIAVGMILLVPFGGTWYLLLTPRYFVIPSYGGFAVIYIRAVDWAAVSLFQSIYYLTALGFTVICTTITLYSLILLRVRVKSAEKSLCFTSMFISFIFLLVAATQVWNKFAAPTVILILIVPFGGTWNMLLARMYLFPSYGGFAVTYVKTVQWLVFVVCVNCQFTFSVIFQFLAFDLLTVGRLAAFTPPLCKVLTPLFYEPSFFLKLYYCSYNQARMAKSVAQILMVLNRMCCVMWPMSYEKVWNKFPTFTVVLILIIPFGGTWNLYLGRMYTFPSYGGFSVTYFRYVEWVL</sequence>
<dbReference type="GO" id="GO:0016020">
    <property type="term" value="C:membrane"/>
    <property type="evidence" value="ECO:0007669"/>
    <property type="project" value="UniProtKB-SubCell"/>
</dbReference>
<feature type="transmembrane region" description="Helical" evidence="6">
    <location>
        <begin position="49"/>
        <end position="69"/>
    </location>
</feature>
<keyword evidence="5 6" id="KW-0472">Membrane</keyword>
<comment type="caution">
    <text evidence="6">Lacks conserved residue(s) required for the propagation of feature annotation.</text>
</comment>
<dbReference type="Proteomes" id="UP000230233">
    <property type="component" value="Chromosome II"/>
</dbReference>
<dbReference type="EMBL" id="PDUG01000002">
    <property type="protein sequence ID" value="PIC47666.1"/>
    <property type="molecule type" value="Genomic_DNA"/>
</dbReference>
<protein>
    <recommendedName>
        <fullName evidence="6">Serpentine receptor class gamma</fullName>
    </recommendedName>
</protein>
<dbReference type="AlphaFoldDB" id="A0A2G5V7Z8"/>
<dbReference type="PRINTS" id="PR00698">
    <property type="entry name" value="TMPROTEINSRG"/>
</dbReference>
<reference evidence="8" key="1">
    <citation type="submission" date="2017-10" db="EMBL/GenBank/DDBJ databases">
        <title>Rapid genome shrinkage in a self-fertile nematode reveals novel sperm competition proteins.</title>
        <authorList>
            <person name="Yin D."/>
            <person name="Schwarz E.M."/>
            <person name="Thomas C.G."/>
            <person name="Felde R.L."/>
            <person name="Korf I.F."/>
            <person name="Cutter A.D."/>
            <person name="Schartner C.M."/>
            <person name="Ralston E.J."/>
            <person name="Meyer B.J."/>
            <person name="Haag E.S."/>
        </authorList>
    </citation>
    <scope>NUCLEOTIDE SEQUENCE [LARGE SCALE GENOMIC DNA]</scope>
    <source>
        <strain evidence="8">JU1422</strain>
    </source>
</reference>
<dbReference type="GO" id="GO:0004888">
    <property type="term" value="F:transmembrane signaling receptor activity"/>
    <property type="evidence" value="ECO:0007669"/>
    <property type="project" value="InterPro"/>
</dbReference>
<evidence type="ECO:0000256" key="5">
    <source>
        <dbReference type="ARBA" id="ARBA00023136"/>
    </source>
</evidence>
<evidence type="ECO:0000256" key="1">
    <source>
        <dbReference type="ARBA" id="ARBA00004141"/>
    </source>
</evidence>
<evidence type="ECO:0000313" key="7">
    <source>
        <dbReference type="EMBL" id="PIC47666.1"/>
    </source>
</evidence>